<evidence type="ECO:0000256" key="13">
    <source>
        <dbReference type="PIRSR" id="PIRSR612777-3"/>
    </source>
</evidence>
<organism evidence="18 19">
    <name type="scientific">Folsomia candida</name>
    <name type="common">Springtail</name>
    <dbReference type="NCBI Taxonomy" id="158441"/>
    <lineage>
        <taxon>Eukaryota</taxon>
        <taxon>Metazoa</taxon>
        <taxon>Ecdysozoa</taxon>
        <taxon>Arthropoda</taxon>
        <taxon>Hexapoda</taxon>
        <taxon>Collembola</taxon>
        <taxon>Entomobryomorpha</taxon>
        <taxon>Isotomoidea</taxon>
        <taxon>Isotomidae</taxon>
        <taxon>Proisotominae</taxon>
        <taxon>Folsomia</taxon>
    </lineage>
</organism>
<evidence type="ECO:0000256" key="7">
    <source>
        <dbReference type="ARBA" id="ARBA00022723"/>
    </source>
</evidence>
<feature type="binding site" evidence="12">
    <location>
        <begin position="570"/>
        <end position="572"/>
    </location>
    <ligand>
        <name>a peptide</name>
        <dbReference type="ChEBI" id="CHEBI:60466"/>
    </ligand>
</feature>
<dbReference type="InterPro" id="IPR045357">
    <property type="entry name" value="Aminopeptidase_N-like_N"/>
</dbReference>
<dbReference type="PANTHER" id="PTHR45726:SF3">
    <property type="entry name" value="LEUKOTRIENE A-4 HYDROLASE"/>
    <property type="match status" value="1"/>
</dbReference>
<keyword evidence="9 13" id="KW-0862">Zinc</keyword>
<feature type="active site" description="Proton acceptor" evidence="11">
    <location>
        <position position="301"/>
    </location>
</feature>
<dbReference type="InterPro" id="IPR049980">
    <property type="entry name" value="LTA4H_cat"/>
</dbReference>
<gene>
    <name evidence="18" type="ORF">Fcan01_05870</name>
</gene>
<keyword evidence="10 15" id="KW-0482">Metalloprotease</keyword>
<reference evidence="18 19" key="1">
    <citation type="submission" date="2015-12" db="EMBL/GenBank/DDBJ databases">
        <title>The genome of Folsomia candida.</title>
        <authorList>
            <person name="Faddeeva A."/>
            <person name="Derks M.F."/>
            <person name="Anvar Y."/>
            <person name="Smit S."/>
            <person name="Van Straalen N."/>
            <person name="Roelofs D."/>
        </authorList>
    </citation>
    <scope>NUCLEOTIDE SEQUENCE [LARGE SCALE GENOMIC DNA]</scope>
    <source>
        <strain evidence="18 19">VU population</strain>
        <tissue evidence="18">Whole body</tissue>
    </source>
</reference>
<feature type="binding site" evidence="13">
    <location>
        <position position="323"/>
    </location>
    <ligand>
        <name>Zn(2+)</name>
        <dbReference type="ChEBI" id="CHEBI:29105"/>
        <note>catalytic</note>
    </ligand>
</feature>
<dbReference type="FunFam" id="1.10.390.10:FF:000003">
    <property type="entry name" value="Leukotriene A(4) hydrolase"/>
    <property type="match status" value="1"/>
</dbReference>
<evidence type="ECO:0000313" key="18">
    <source>
        <dbReference type="EMBL" id="OXA59860.1"/>
    </source>
</evidence>
<dbReference type="InterPro" id="IPR014782">
    <property type="entry name" value="Peptidase_M1_dom"/>
</dbReference>
<keyword evidence="19" id="KW-1185">Reference proteome</keyword>
<keyword evidence="8 15" id="KW-0378">Hydrolase</keyword>
<dbReference type="EMBL" id="LNIX01000002">
    <property type="protein sequence ID" value="OXA59860.1"/>
    <property type="molecule type" value="Genomic_DNA"/>
</dbReference>
<dbReference type="GO" id="GO:0019370">
    <property type="term" value="P:leukotriene biosynthetic process"/>
    <property type="evidence" value="ECO:0007669"/>
    <property type="project" value="UniProtKB-KW"/>
</dbReference>
<dbReference type="InterPro" id="IPR012777">
    <property type="entry name" value="LTA4H"/>
</dbReference>
<dbReference type="EC" id="3.3.2.6" evidence="15"/>
<evidence type="ECO:0000256" key="2">
    <source>
        <dbReference type="ARBA" id="ARBA00004609"/>
    </source>
</evidence>
<proteinExistence type="inferred from homology"/>
<dbReference type="GO" id="GO:0008270">
    <property type="term" value="F:zinc ion binding"/>
    <property type="evidence" value="ECO:0007669"/>
    <property type="project" value="InterPro"/>
</dbReference>
<feature type="domain" description="Peptidase M1 leukotriene A4 hydrolase/aminopeptidase C-terminal" evidence="17">
    <location>
        <begin position="471"/>
        <end position="614"/>
    </location>
</feature>
<comment type="pathway">
    <text evidence="3 15">Lipid metabolism; leukotriene B4 biosynthesis.</text>
</comment>
<evidence type="ECO:0000256" key="1">
    <source>
        <dbReference type="ARBA" id="ARBA00004496"/>
    </source>
</evidence>
<evidence type="ECO:0000256" key="6">
    <source>
        <dbReference type="ARBA" id="ARBA00022670"/>
    </source>
</evidence>
<comment type="similarity">
    <text evidence="4 15">Belongs to the peptidase M1 family.</text>
</comment>
<feature type="active site" description="Proton donor" evidence="11">
    <location>
        <position position="388"/>
    </location>
</feature>
<dbReference type="NCBIfam" id="TIGR02411">
    <property type="entry name" value="leuko_A4_hydro"/>
    <property type="match status" value="1"/>
</dbReference>
<dbReference type="Gene3D" id="3.30.2010.30">
    <property type="match status" value="1"/>
</dbReference>
<sequence>MSAPKRLSPNDPNSFSNPENVRVDHMHMKWNVDFAKKIIGGQVTYRLLPVTQPVQQIVFDTRQLTVNSVKSSDGKALLFKLGDPVLNFGQPLSIDVGSLFNSGSSSVEIQVDYETSPECSALQWLDAEQTAGKAHPYVFSQCEMIHARSLLPCVDTPFSKCTYTAEVTVPKALQALMSAEVSKDIVEVSDKKTNKFEQKVPIPAYLIAIAVGHIKSKKIGPRTTVWSEPEFVDASAYEFAETEEMLNAAEQLMGKYVWGVYDILVLPPSFPMGGMENPNVTFATPTLLAGDRSLANVIAHEISHSWTGNLVTNINFEHFWLNEGFTVYAERKIMSILKGEKFRQFECIGGWKSLTDCINTMKSDNPMTKLVTDLTGLDPDEFFSVVPYEKGSVFLYYLEEKVGGPAVFEPFFKHYIQENQFKSIDTDVFKKMFIDYFTNNLRISELIKDIDWDTWLYTTGMPPVKPSFDTSLADVCIELKNRWMEWDAVEPCPFSKGDLRKFFSQQITEFLAELLEEEVSLSKVQAMQTVYDFNSYKNCEIRFRWLRLCLKAKWEAQVPLVLQFVTEQGRMKYVRPLYREMYNWEEIRPRAIDHFKKTRSSMMSMSATIIAKDLHL</sequence>
<dbReference type="SUPFAM" id="SSF55486">
    <property type="entry name" value="Metalloproteases ('zincins'), catalytic domain"/>
    <property type="match status" value="1"/>
</dbReference>
<dbReference type="GO" id="GO:0004301">
    <property type="term" value="F:epoxide hydrolase activity"/>
    <property type="evidence" value="ECO:0007669"/>
    <property type="project" value="TreeGrafter"/>
</dbReference>
<feature type="binding site" evidence="14">
    <location>
        <begin position="141"/>
        <end position="143"/>
    </location>
    <ligand>
        <name>a peptide</name>
        <dbReference type="ChEBI" id="CHEBI:60466"/>
    </ligand>
</feature>
<evidence type="ECO:0000256" key="4">
    <source>
        <dbReference type="ARBA" id="ARBA00010136"/>
    </source>
</evidence>
<evidence type="ECO:0000256" key="12">
    <source>
        <dbReference type="PIRSR" id="PIRSR612777-2"/>
    </source>
</evidence>
<comment type="caution">
    <text evidence="18">The sequence shown here is derived from an EMBL/GenBank/DDBJ whole genome shotgun (WGS) entry which is preliminary data.</text>
</comment>
<dbReference type="GO" id="GO:0043171">
    <property type="term" value="P:peptide catabolic process"/>
    <property type="evidence" value="ECO:0007669"/>
    <property type="project" value="TreeGrafter"/>
</dbReference>
<dbReference type="GO" id="GO:0004463">
    <property type="term" value="F:leukotriene-A4 hydrolase activity"/>
    <property type="evidence" value="ECO:0007669"/>
    <property type="project" value="UniProtKB-EC"/>
</dbReference>
<dbReference type="Proteomes" id="UP000198287">
    <property type="component" value="Unassembled WGS sequence"/>
</dbReference>
<feature type="binding site" evidence="13">
    <location>
        <position position="304"/>
    </location>
    <ligand>
        <name>Zn(2+)</name>
        <dbReference type="ChEBI" id="CHEBI:29105"/>
        <note>catalytic</note>
    </ligand>
</feature>
<accession>A0A226ERH8</accession>
<evidence type="ECO:0000256" key="5">
    <source>
        <dbReference type="ARBA" id="ARBA00022490"/>
    </source>
</evidence>
<dbReference type="FunFam" id="2.60.40.1730:FF:000004">
    <property type="entry name" value="Leukotriene A(4) hydrolase"/>
    <property type="match status" value="1"/>
</dbReference>
<dbReference type="GO" id="GO:0005829">
    <property type="term" value="C:cytosol"/>
    <property type="evidence" value="ECO:0007669"/>
    <property type="project" value="TreeGrafter"/>
</dbReference>
<dbReference type="Gene3D" id="2.60.40.1730">
    <property type="entry name" value="tricorn interacting facor f3 domain"/>
    <property type="match status" value="1"/>
</dbReference>
<dbReference type="PRINTS" id="PR00756">
    <property type="entry name" value="ALADIPTASE"/>
</dbReference>
<evidence type="ECO:0000256" key="9">
    <source>
        <dbReference type="ARBA" id="ARBA00022833"/>
    </source>
</evidence>
<dbReference type="SUPFAM" id="SSF48371">
    <property type="entry name" value="ARM repeat"/>
    <property type="match status" value="1"/>
</dbReference>
<dbReference type="FunFam" id="1.25.40.320:FF:000001">
    <property type="entry name" value="Leukotriene A(4) hydrolase"/>
    <property type="match status" value="1"/>
</dbReference>
<feature type="binding site" evidence="13">
    <location>
        <position position="300"/>
    </location>
    <ligand>
        <name>Zn(2+)</name>
        <dbReference type="ChEBI" id="CHEBI:29105"/>
        <note>catalytic</note>
    </ligand>
</feature>
<dbReference type="FunFam" id="3.30.2010.30:FF:000001">
    <property type="entry name" value="Leukotriene A(4) hydrolase"/>
    <property type="match status" value="1"/>
</dbReference>
<dbReference type="InterPro" id="IPR034015">
    <property type="entry name" value="M1_LTA4H"/>
</dbReference>
<dbReference type="InterPro" id="IPR042097">
    <property type="entry name" value="Aminopeptidase_N-like_N_sf"/>
</dbReference>
<dbReference type="Pfam" id="PF01433">
    <property type="entry name" value="Peptidase_M1"/>
    <property type="match status" value="1"/>
</dbReference>
<keyword evidence="6 15" id="KW-0645">Protease</keyword>
<keyword evidence="7 13" id="KW-0479">Metal-binding</keyword>
<dbReference type="PANTHER" id="PTHR45726">
    <property type="entry name" value="LEUKOTRIENE A-4 HYDROLASE"/>
    <property type="match status" value="1"/>
</dbReference>
<dbReference type="Gene3D" id="1.25.40.320">
    <property type="entry name" value="Peptidase M1, leukotriene A4 hydrolase/aminopeptidase C-terminal domain"/>
    <property type="match status" value="1"/>
</dbReference>
<dbReference type="GO" id="GO:0006508">
    <property type="term" value="P:proteolysis"/>
    <property type="evidence" value="ECO:0007669"/>
    <property type="project" value="UniProtKB-KW"/>
</dbReference>
<evidence type="ECO:0000256" key="10">
    <source>
        <dbReference type="ARBA" id="ARBA00023049"/>
    </source>
</evidence>
<feature type="binding site" evidence="12">
    <location>
        <begin position="271"/>
        <end position="276"/>
    </location>
    <ligand>
        <name>a peptide</name>
        <dbReference type="ChEBI" id="CHEBI:60466"/>
    </ligand>
</feature>
<dbReference type="UniPathway" id="UPA00878"/>
<dbReference type="InterPro" id="IPR001930">
    <property type="entry name" value="Peptidase_M1"/>
</dbReference>
<evidence type="ECO:0000313" key="19">
    <source>
        <dbReference type="Proteomes" id="UP000198287"/>
    </source>
</evidence>
<evidence type="ECO:0000256" key="3">
    <source>
        <dbReference type="ARBA" id="ARBA00004716"/>
    </source>
</evidence>
<comment type="catalytic activity">
    <reaction evidence="15">
        <text>leukotriene A4 + H2O = leukotriene B4</text>
        <dbReference type="Rhea" id="RHEA:22324"/>
        <dbReference type="ChEBI" id="CHEBI:15377"/>
        <dbReference type="ChEBI" id="CHEBI:57461"/>
        <dbReference type="ChEBI" id="CHEBI:57463"/>
        <dbReference type="EC" id="3.3.2.6"/>
    </reaction>
</comment>
<dbReference type="Pfam" id="PF17900">
    <property type="entry name" value="Peptidase_M1_N"/>
    <property type="match status" value="1"/>
</dbReference>
<keyword evidence="5 15" id="KW-0963">Cytoplasm</keyword>
<dbReference type="GO" id="GO:0070006">
    <property type="term" value="F:metalloaminopeptidase activity"/>
    <property type="evidence" value="ECO:0007669"/>
    <property type="project" value="UniProtKB-ARBA"/>
</dbReference>
<dbReference type="CDD" id="cd09599">
    <property type="entry name" value="M1_LTA4H"/>
    <property type="match status" value="1"/>
</dbReference>
<evidence type="ECO:0000256" key="16">
    <source>
        <dbReference type="SAM" id="MobiDB-lite"/>
    </source>
</evidence>
<protein>
    <recommendedName>
        <fullName evidence="15">Leukotriene A(4) hydrolase</fullName>
        <shortName evidence="15">LTA-4 hydrolase</shortName>
        <ecNumber evidence="15">3.3.2.6</ecNumber>
    </recommendedName>
</protein>
<dbReference type="OMA" id="CTALQWM"/>
<dbReference type="InterPro" id="IPR015211">
    <property type="entry name" value="Peptidase_M1_C"/>
</dbReference>
<dbReference type="STRING" id="158441.A0A226ERH8"/>
<dbReference type="SMART" id="SM01263">
    <property type="entry name" value="Leuk-A4-hydro_C"/>
    <property type="match status" value="1"/>
</dbReference>
<dbReference type="SUPFAM" id="SSF63737">
    <property type="entry name" value="Leukotriene A4 hydrolase N-terminal domain"/>
    <property type="match status" value="1"/>
</dbReference>
<dbReference type="OrthoDB" id="79562at2759"/>
<name>A0A226ERH8_FOLCA</name>
<dbReference type="InterPro" id="IPR027268">
    <property type="entry name" value="Peptidase_M4/M1_CTD_sf"/>
</dbReference>
<evidence type="ECO:0000256" key="14">
    <source>
        <dbReference type="PIRSR" id="PIRSR634015-2"/>
    </source>
</evidence>
<evidence type="ECO:0000256" key="8">
    <source>
        <dbReference type="ARBA" id="ARBA00022801"/>
    </source>
</evidence>
<dbReference type="InterPro" id="IPR038502">
    <property type="entry name" value="M1_LTA-4_hydro/amino_C_sf"/>
</dbReference>
<evidence type="ECO:0000256" key="15">
    <source>
        <dbReference type="RuleBase" id="RU361141"/>
    </source>
</evidence>
<dbReference type="GO" id="GO:0005886">
    <property type="term" value="C:plasma membrane"/>
    <property type="evidence" value="ECO:0007669"/>
    <property type="project" value="UniProtKB-SubCell"/>
</dbReference>
<feature type="compositionally biased region" description="Polar residues" evidence="16">
    <location>
        <begin position="10"/>
        <end position="19"/>
    </location>
</feature>
<comment type="subcellular location">
    <subcellularLocation>
        <location evidence="2">Cell membrane</location>
        <topology evidence="2">Lipid-anchor</topology>
        <topology evidence="2">GPI-anchor</topology>
    </subcellularLocation>
    <subcellularLocation>
        <location evidence="1 15">Cytoplasm</location>
    </subcellularLocation>
</comment>
<dbReference type="Pfam" id="PF09127">
    <property type="entry name" value="Leuk-A4-hydro_C"/>
    <property type="match status" value="1"/>
</dbReference>
<comment type="cofactor">
    <cofactor evidence="13 15">
        <name>Zn(2+)</name>
        <dbReference type="ChEBI" id="CHEBI:29105"/>
    </cofactor>
    <text evidence="13 15">Binds 1 zinc ion per subunit.</text>
</comment>
<evidence type="ECO:0000256" key="11">
    <source>
        <dbReference type="PIRSR" id="PIRSR612777-1"/>
    </source>
</evidence>
<dbReference type="Gene3D" id="1.10.390.10">
    <property type="entry name" value="Neutral Protease Domain 2"/>
    <property type="match status" value="1"/>
</dbReference>
<feature type="region of interest" description="Disordered" evidence="16">
    <location>
        <begin position="1"/>
        <end position="20"/>
    </location>
</feature>
<dbReference type="AlphaFoldDB" id="A0A226ERH8"/>
<keyword evidence="15" id="KW-0434">Leukotriene biosynthesis</keyword>
<dbReference type="InterPro" id="IPR016024">
    <property type="entry name" value="ARM-type_fold"/>
</dbReference>
<evidence type="ECO:0000259" key="17">
    <source>
        <dbReference type="SMART" id="SM01263"/>
    </source>
</evidence>